<evidence type="ECO:0000256" key="2">
    <source>
        <dbReference type="ARBA" id="ARBA00008066"/>
    </source>
</evidence>
<evidence type="ECO:0000256" key="6">
    <source>
        <dbReference type="SAM" id="MobiDB-lite"/>
    </source>
</evidence>
<comment type="similarity">
    <text evidence="2">Belongs to the amino acid/polyamine transporter 2 family.</text>
</comment>
<evidence type="ECO:0000259" key="8">
    <source>
        <dbReference type="Pfam" id="PF01490"/>
    </source>
</evidence>
<gene>
    <name evidence="9" type="ORF">EPUL_001863</name>
</gene>
<evidence type="ECO:0000256" key="5">
    <source>
        <dbReference type="ARBA" id="ARBA00023136"/>
    </source>
</evidence>
<dbReference type="PANTHER" id="PTHR22950">
    <property type="entry name" value="AMINO ACID TRANSPORTER"/>
    <property type="match status" value="1"/>
</dbReference>
<feature type="transmembrane region" description="Helical" evidence="7">
    <location>
        <begin position="497"/>
        <end position="514"/>
    </location>
</feature>
<comment type="caution">
    <text evidence="9">The sequence shown here is derived from an EMBL/GenBank/DDBJ whole genome shotgun (WGS) entry which is preliminary data.</text>
</comment>
<keyword evidence="4 7" id="KW-1133">Transmembrane helix</keyword>
<dbReference type="STRING" id="225359.A0A2S4PV71"/>
<evidence type="ECO:0000313" key="9">
    <source>
        <dbReference type="EMBL" id="POS85930.1"/>
    </source>
</evidence>
<dbReference type="FunFam" id="1.20.1740.10:FF:000067">
    <property type="entry name" value="Transmembrane domain transporter"/>
    <property type="match status" value="1"/>
</dbReference>
<dbReference type="OrthoDB" id="1684102at2759"/>
<feature type="transmembrane region" description="Helical" evidence="7">
    <location>
        <begin position="563"/>
        <end position="583"/>
    </location>
</feature>
<feature type="transmembrane region" description="Helical" evidence="7">
    <location>
        <begin position="685"/>
        <end position="702"/>
    </location>
</feature>
<feature type="transmembrane region" description="Helical" evidence="7">
    <location>
        <begin position="595"/>
        <end position="619"/>
    </location>
</feature>
<dbReference type="PANTHER" id="PTHR22950:SF666">
    <property type="entry name" value="VACUOLAR AMINO ACID TRANSPORTER 4"/>
    <property type="match status" value="1"/>
</dbReference>
<feature type="domain" description="Amino acid transporter transmembrane" evidence="8">
    <location>
        <begin position="379"/>
        <end position="778"/>
    </location>
</feature>
<dbReference type="InterPro" id="IPR013057">
    <property type="entry name" value="AA_transpt_TM"/>
</dbReference>
<feature type="region of interest" description="Disordered" evidence="6">
    <location>
        <begin position="1"/>
        <end position="40"/>
    </location>
</feature>
<keyword evidence="3 7" id="KW-0812">Transmembrane</keyword>
<comment type="subcellular location">
    <subcellularLocation>
        <location evidence="1">Membrane</location>
        <topology evidence="1">Multi-pass membrane protein</topology>
    </subcellularLocation>
</comment>
<keyword evidence="5 7" id="KW-0472">Membrane</keyword>
<name>A0A2S4PV71_9PEZI</name>
<dbReference type="Proteomes" id="UP000237438">
    <property type="component" value="Unassembled WGS sequence"/>
</dbReference>
<evidence type="ECO:0000256" key="3">
    <source>
        <dbReference type="ARBA" id="ARBA00022692"/>
    </source>
</evidence>
<dbReference type="Pfam" id="PF01490">
    <property type="entry name" value="Aa_trans"/>
    <property type="match status" value="1"/>
</dbReference>
<feature type="transmembrane region" description="Helical" evidence="7">
    <location>
        <begin position="412"/>
        <end position="432"/>
    </location>
</feature>
<feature type="compositionally biased region" description="Low complexity" evidence="6">
    <location>
        <begin position="10"/>
        <end position="37"/>
    </location>
</feature>
<feature type="transmembrane region" description="Helical" evidence="7">
    <location>
        <begin position="379"/>
        <end position="400"/>
    </location>
</feature>
<keyword evidence="10" id="KW-1185">Reference proteome</keyword>
<feature type="transmembrane region" description="Helical" evidence="7">
    <location>
        <begin position="643"/>
        <end position="664"/>
    </location>
</feature>
<evidence type="ECO:0000256" key="4">
    <source>
        <dbReference type="ARBA" id="ARBA00022989"/>
    </source>
</evidence>
<dbReference type="EMBL" id="PEDP01000454">
    <property type="protein sequence ID" value="POS85930.1"/>
    <property type="molecule type" value="Genomic_DNA"/>
</dbReference>
<dbReference type="Gene3D" id="1.20.1740.10">
    <property type="entry name" value="Amino acid/polyamine transporter I"/>
    <property type="match status" value="1"/>
</dbReference>
<accession>A0A2S4PV71</accession>
<evidence type="ECO:0000313" key="10">
    <source>
        <dbReference type="Proteomes" id="UP000237438"/>
    </source>
</evidence>
<feature type="transmembrane region" description="Helical" evidence="7">
    <location>
        <begin position="708"/>
        <end position="739"/>
    </location>
</feature>
<dbReference type="GO" id="GO:0005302">
    <property type="term" value="F:L-tyrosine transmembrane transporter activity"/>
    <property type="evidence" value="ECO:0007669"/>
    <property type="project" value="TreeGrafter"/>
</dbReference>
<dbReference type="AlphaFoldDB" id="A0A2S4PV71"/>
<organism evidence="9 10">
    <name type="scientific">Erysiphe pulchra</name>
    <dbReference type="NCBI Taxonomy" id="225359"/>
    <lineage>
        <taxon>Eukaryota</taxon>
        <taxon>Fungi</taxon>
        <taxon>Dikarya</taxon>
        <taxon>Ascomycota</taxon>
        <taxon>Pezizomycotina</taxon>
        <taxon>Leotiomycetes</taxon>
        <taxon>Erysiphales</taxon>
        <taxon>Erysiphaceae</taxon>
        <taxon>Erysiphe</taxon>
    </lineage>
</organism>
<feature type="transmembrane region" description="Helical" evidence="7">
    <location>
        <begin position="453"/>
        <end position="477"/>
    </location>
</feature>
<feature type="transmembrane region" description="Helical" evidence="7">
    <location>
        <begin position="760"/>
        <end position="783"/>
    </location>
</feature>
<proteinExistence type="inferred from homology"/>
<feature type="transmembrane region" description="Helical" evidence="7">
    <location>
        <begin position="521"/>
        <end position="543"/>
    </location>
</feature>
<evidence type="ECO:0000256" key="7">
    <source>
        <dbReference type="SAM" id="Phobius"/>
    </source>
</evidence>
<protein>
    <recommendedName>
        <fullName evidence="8">Amino acid transporter transmembrane domain-containing protein</fullName>
    </recommendedName>
</protein>
<reference evidence="9 10" key="1">
    <citation type="submission" date="2017-10" db="EMBL/GenBank/DDBJ databases">
        <title>Development of genomic resources for the powdery mildew, Erysiphe pulchra.</title>
        <authorList>
            <person name="Wadl P.A."/>
            <person name="Mack B.M."/>
            <person name="Moore G."/>
            <person name="Beltz S.B."/>
        </authorList>
    </citation>
    <scope>NUCLEOTIDE SEQUENCE [LARGE SCALE GENOMIC DNA]</scope>
    <source>
        <strain evidence="9">Cflorida</strain>
    </source>
</reference>
<sequence>MDSVDDDISTSHLIQSSSSPSSPKSRILSSSPISRRASTARLATPAPFKIVTGTSQIRQSPQLFSGPDSLDDLTPLANFTPHSSLPGPGISALAVAFAGITGGQVPTQLGTSPLSAISTAQAETQQVASIAQTNYGSFDRTRSIQGAPGWTGSNTLEDPEIVKRHLVQPSEVIQYDSSVDICNRQVTNLINPSQTLEAFEINDSVSHRVDDDEFSSLQLQGGDVTRPIYKWTEEAEARAQGLGRQGRSRSFHLSRPQPENEVLDIGSIKVPGGFRRNFIRRIAASPSVGASVEGGTGEAREQGRFLTNSFIEFLTIYGHFAGEELEEEDEVQTSSKYSSSQRYFIGDHEDSEDDREPTETNALLTSIHRKRKERKPQGTTSSMGATLLLLKSFVGTGILFLPKAYLNGGMLFSNIVLLFVAALSYYCFVLLIKTRLKVEGSFGDMGGILYGSWFRYTILASIVAGQIGFVAAYIVFISQNLQAFILAVTEGKIFIDNIWLILMQTAVFLPFSLLRDISKLGFTALIADAFILFGVLVLYYFDIDTLFRQNGPADIVNFNPKDWTLFIGTAVFTFEGIGLIIPIQESMKNPKRFPVVLGVVMVIIIILFLSVGVISYAAYGSKTETIIILNLPQDNKLVNGVQLLYSIAILLSTPLQLFPAIRITENEIFTRSGRHNQYIKWKKNIFRFFMVMFCAVLAWAGAANLDKFIAIIGSVACVPLVYIYPVSFFYFSICIKKLFDLTQKQPMLHLKGVAKTPLDIFFDSFLCVFGLIVMVYTTLLTIIN</sequence>
<dbReference type="GO" id="GO:0005774">
    <property type="term" value="C:vacuolar membrane"/>
    <property type="evidence" value="ECO:0007669"/>
    <property type="project" value="TreeGrafter"/>
</dbReference>
<evidence type="ECO:0000256" key="1">
    <source>
        <dbReference type="ARBA" id="ARBA00004141"/>
    </source>
</evidence>